<evidence type="ECO:0000313" key="1">
    <source>
        <dbReference type="EMBL" id="SVD18980.1"/>
    </source>
</evidence>
<proteinExistence type="predicted"/>
<gene>
    <name evidence="1" type="ORF">METZ01_LOCUS371834</name>
</gene>
<organism evidence="1">
    <name type="scientific">marine metagenome</name>
    <dbReference type="NCBI Taxonomy" id="408172"/>
    <lineage>
        <taxon>unclassified sequences</taxon>
        <taxon>metagenomes</taxon>
        <taxon>ecological metagenomes</taxon>
    </lineage>
</organism>
<dbReference type="AlphaFoldDB" id="A0A382TA25"/>
<name>A0A382TA25_9ZZZZ</name>
<accession>A0A382TA25</accession>
<sequence length="24" mass="2808">YLPATINVARVYGTYLRRLVVRDV</sequence>
<feature type="non-terminal residue" evidence="1">
    <location>
        <position position="1"/>
    </location>
</feature>
<dbReference type="EMBL" id="UINC01135056">
    <property type="protein sequence ID" value="SVD18980.1"/>
    <property type="molecule type" value="Genomic_DNA"/>
</dbReference>
<reference evidence="1" key="1">
    <citation type="submission" date="2018-05" db="EMBL/GenBank/DDBJ databases">
        <authorList>
            <person name="Lanie J.A."/>
            <person name="Ng W.-L."/>
            <person name="Kazmierczak K.M."/>
            <person name="Andrzejewski T.M."/>
            <person name="Davidsen T.M."/>
            <person name="Wayne K.J."/>
            <person name="Tettelin H."/>
            <person name="Glass J.I."/>
            <person name="Rusch D."/>
            <person name="Podicherti R."/>
            <person name="Tsui H.-C.T."/>
            <person name="Winkler M.E."/>
        </authorList>
    </citation>
    <scope>NUCLEOTIDE SEQUENCE</scope>
</reference>
<protein>
    <submittedName>
        <fullName evidence="1">Uncharacterized protein</fullName>
    </submittedName>
</protein>